<name>X1J1G5_9ZZZZ</name>
<reference evidence="1" key="1">
    <citation type="journal article" date="2014" name="Front. Microbiol.">
        <title>High frequency of phylogenetically diverse reductive dehalogenase-homologous genes in deep subseafloor sedimentary metagenomes.</title>
        <authorList>
            <person name="Kawai M."/>
            <person name="Futagami T."/>
            <person name="Toyoda A."/>
            <person name="Takaki Y."/>
            <person name="Nishi S."/>
            <person name="Hori S."/>
            <person name="Arai W."/>
            <person name="Tsubouchi T."/>
            <person name="Morono Y."/>
            <person name="Uchiyama I."/>
            <person name="Ito T."/>
            <person name="Fujiyama A."/>
            <person name="Inagaki F."/>
            <person name="Takami H."/>
        </authorList>
    </citation>
    <scope>NUCLEOTIDE SEQUENCE</scope>
    <source>
        <strain evidence="1">Expedition CK06-06</strain>
    </source>
</reference>
<sequence>MKDDSATMDEVAHLPAGYSYLTQKDYRLNPEHPPLLKDLAAIPLLFIKDINFPSDIKAWKEDV</sequence>
<dbReference type="EMBL" id="BARU01042726">
    <property type="protein sequence ID" value="GAH87822.1"/>
    <property type="molecule type" value="Genomic_DNA"/>
</dbReference>
<evidence type="ECO:0000313" key="1">
    <source>
        <dbReference type="EMBL" id="GAH87822.1"/>
    </source>
</evidence>
<gene>
    <name evidence="1" type="ORF">S03H2_65590</name>
</gene>
<proteinExistence type="predicted"/>
<comment type="caution">
    <text evidence="1">The sequence shown here is derived from an EMBL/GenBank/DDBJ whole genome shotgun (WGS) entry which is preliminary data.</text>
</comment>
<dbReference type="AlphaFoldDB" id="X1J1G5"/>
<protein>
    <submittedName>
        <fullName evidence="1">Uncharacterized protein</fullName>
    </submittedName>
</protein>
<organism evidence="1">
    <name type="scientific">marine sediment metagenome</name>
    <dbReference type="NCBI Taxonomy" id="412755"/>
    <lineage>
        <taxon>unclassified sequences</taxon>
        <taxon>metagenomes</taxon>
        <taxon>ecological metagenomes</taxon>
    </lineage>
</organism>
<feature type="non-terminal residue" evidence="1">
    <location>
        <position position="63"/>
    </location>
</feature>
<accession>X1J1G5</accession>